<dbReference type="InterPro" id="IPR028082">
    <property type="entry name" value="Peripla_BP_I"/>
</dbReference>
<dbReference type="InterPro" id="IPR018775">
    <property type="entry name" value="RlaP"/>
</dbReference>
<dbReference type="SUPFAM" id="SSF53822">
    <property type="entry name" value="Periplasmic binding protein-like I"/>
    <property type="match status" value="1"/>
</dbReference>
<gene>
    <name evidence="5" type="ORF">GCM10012289_11800</name>
</gene>
<reference evidence="5" key="2">
    <citation type="submission" date="2020-09" db="EMBL/GenBank/DDBJ databases">
        <authorList>
            <person name="Sun Q."/>
            <person name="Zhou Y."/>
        </authorList>
    </citation>
    <scope>NUCLEOTIDE SEQUENCE</scope>
    <source>
        <strain evidence="5">CGMCC 4.7368</strain>
    </source>
</reference>
<evidence type="ECO:0000256" key="1">
    <source>
        <dbReference type="ARBA" id="ARBA00010062"/>
    </source>
</evidence>
<dbReference type="CDD" id="cd06268">
    <property type="entry name" value="PBP1_ABC_transporter_LIVBP-like"/>
    <property type="match status" value="1"/>
</dbReference>
<keyword evidence="2" id="KW-0732">Signal</keyword>
<organism evidence="5 6">
    <name type="scientific">Nonomuraea cavernae</name>
    <dbReference type="NCBI Taxonomy" id="2045107"/>
    <lineage>
        <taxon>Bacteria</taxon>
        <taxon>Bacillati</taxon>
        <taxon>Actinomycetota</taxon>
        <taxon>Actinomycetes</taxon>
        <taxon>Streptosporangiales</taxon>
        <taxon>Streptosporangiaceae</taxon>
        <taxon>Nonomuraea</taxon>
    </lineage>
</organism>
<evidence type="ECO:0000259" key="4">
    <source>
        <dbReference type="Pfam" id="PF13458"/>
    </source>
</evidence>
<feature type="region of interest" description="Disordered" evidence="3">
    <location>
        <begin position="266"/>
        <end position="293"/>
    </location>
</feature>
<proteinExistence type="inferred from homology"/>
<protein>
    <recommendedName>
        <fullName evidence="4">Leucine-binding protein domain-containing protein</fullName>
    </recommendedName>
</protein>
<feature type="region of interest" description="Disordered" evidence="3">
    <location>
        <begin position="1"/>
        <end position="23"/>
    </location>
</feature>
<dbReference type="Pfam" id="PF10127">
    <property type="entry name" value="RlaP"/>
    <property type="match status" value="1"/>
</dbReference>
<sequence length="648" mass="70118">MTRPAGLPARPPTGLPGSLPGWLPEIPGEQPHPLVFATVSGAHLYGFPSADSDVDLRGVHLLPVEEVVGLRTGPGTLDRTWTRDGVEVDLVTHDLAKFCRLLLNRNGYVLEQLLSPLVVASSPLHEELIALAPACLTRHHAHHYLGFARTQWRLFGKTGELKPLLYTFRVLATGIHLMRTGELVADLTRLFRYGPPYLPELVAAKREAEHGRAPRVPAAGDDVARLTAELEAARDASRLAETGTAAGALHDLVVRARLGRWAIRCDSGKRPPNRHTGERQRMNTPPGAERTDGSSVRIGALVPLTRPGWVEAGRHVLAGLELAVRDVNDAGGIVGRPLELVVRDTAADPRKAAAAVDELARLGVAALAGEYHSVVARAAAARADALGLPFLCSSAVLDALTEQPTEWVARLAPAQSHGWQIYADFLLRAGHNRIAVAAEPSVYWASGARVLRDYLAPRGGTVIELDMRVLTPTAVCDELVGERATALLLLVGLPEPAVSIVKSVRRDRRLTEIMIGAPAGQPEFAEWARSLGDDGAAIPFLRYLPERLSPLGARVETALRERLGEAPSFVAFEGYDTVAVLADVLRSHGADHARIAESWPRVAVEGTRGRIRFSRTPGISVWQWAWTPVQVVDRDPAEPGRFRILHSG</sequence>
<feature type="domain" description="Leucine-binding protein" evidence="4">
    <location>
        <begin position="295"/>
        <end position="616"/>
    </location>
</feature>
<dbReference type="EMBL" id="BMNH01000002">
    <property type="protein sequence ID" value="GGO63828.1"/>
    <property type="molecule type" value="Genomic_DNA"/>
</dbReference>
<evidence type="ECO:0000256" key="2">
    <source>
        <dbReference type="ARBA" id="ARBA00022729"/>
    </source>
</evidence>
<dbReference type="Gene3D" id="3.40.50.2300">
    <property type="match status" value="2"/>
</dbReference>
<dbReference type="RefSeq" id="WP_225262232.1">
    <property type="nucleotide sequence ID" value="NZ_BMNH01000002.1"/>
</dbReference>
<dbReference type="PANTHER" id="PTHR30483:SF6">
    <property type="entry name" value="PERIPLASMIC BINDING PROTEIN OF ABC TRANSPORTER FOR NATURAL AMINO ACIDS"/>
    <property type="match status" value="1"/>
</dbReference>
<accession>A0A917YQ60</accession>
<dbReference type="Pfam" id="PF13458">
    <property type="entry name" value="Peripla_BP_6"/>
    <property type="match status" value="1"/>
</dbReference>
<evidence type="ECO:0000313" key="5">
    <source>
        <dbReference type="EMBL" id="GGO63828.1"/>
    </source>
</evidence>
<comment type="similarity">
    <text evidence="1">Belongs to the leucine-binding protein family.</text>
</comment>
<reference evidence="5" key="1">
    <citation type="journal article" date="2014" name="Int. J. Syst. Evol. Microbiol.">
        <title>Complete genome sequence of Corynebacterium casei LMG S-19264T (=DSM 44701T), isolated from a smear-ripened cheese.</title>
        <authorList>
            <consortium name="US DOE Joint Genome Institute (JGI-PGF)"/>
            <person name="Walter F."/>
            <person name="Albersmeier A."/>
            <person name="Kalinowski J."/>
            <person name="Ruckert C."/>
        </authorList>
    </citation>
    <scope>NUCLEOTIDE SEQUENCE</scope>
    <source>
        <strain evidence="5">CGMCC 4.7368</strain>
    </source>
</reference>
<dbReference type="InterPro" id="IPR051010">
    <property type="entry name" value="BCAA_transport"/>
</dbReference>
<dbReference type="InterPro" id="IPR028081">
    <property type="entry name" value="Leu-bd"/>
</dbReference>
<comment type="caution">
    <text evidence="5">The sequence shown here is derived from an EMBL/GenBank/DDBJ whole genome shotgun (WGS) entry which is preliminary data.</text>
</comment>
<evidence type="ECO:0000256" key="3">
    <source>
        <dbReference type="SAM" id="MobiDB-lite"/>
    </source>
</evidence>
<dbReference type="Proteomes" id="UP000646523">
    <property type="component" value="Unassembled WGS sequence"/>
</dbReference>
<dbReference type="AlphaFoldDB" id="A0A917YQ60"/>
<dbReference type="PANTHER" id="PTHR30483">
    <property type="entry name" value="LEUCINE-SPECIFIC-BINDING PROTEIN"/>
    <property type="match status" value="1"/>
</dbReference>
<name>A0A917YQ60_9ACTN</name>
<keyword evidence="6" id="KW-1185">Reference proteome</keyword>
<evidence type="ECO:0000313" key="6">
    <source>
        <dbReference type="Proteomes" id="UP000646523"/>
    </source>
</evidence>